<evidence type="ECO:0000259" key="9">
    <source>
        <dbReference type="PROSITE" id="PS51294"/>
    </source>
</evidence>
<feature type="domain" description="Myb-like" evidence="8">
    <location>
        <begin position="77"/>
        <end position="127"/>
    </location>
</feature>
<dbReference type="PROSITE" id="PS50090">
    <property type="entry name" value="MYB_LIKE"/>
    <property type="match status" value="2"/>
</dbReference>
<dbReference type="GO" id="GO:0043565">
    <property type="term" value="F:sequence-specific DNA binding"/>
    <property type="evidence" value="ECO:0007669"/>
    <property type="project" value="InterPro"/>
</dbReference>
<feature type="compositionally biased region" description="Polar residues" evidence="7">
    <location>
        <begin position="154"/>
        <end position="163"/>
    </location>
</feature>
<dbReference type="InterPro" id="IPR001005">
    <property type="entry name" value="SANT/Myb"/>
</dbReference>
<dbReference type="FunFam" id="1.10.10.60:FF:000011">
    <property type="entry name" value="Myb transcription factor"/>
    <property type="match status" value="1"/>
</dbReference>
<keyword evidence="11" id="KW-1185">Reference proteome</keyword>
<dbReference type="Gene3D" id="1.10.10.60">
    <property type="entry name" value="Homeodomain-like"/>
    <property type="match status" value="2"/>
</dbReference>
<evidence type="ECO:0000256" key="7">
    <source>
        <dbReference type="SAM" id="MobiDB-lite"/>
    </source>
</evidence>
<dbReference type="PROSITE" id="PS51294">
    <property type="entry name" value="HTH_MYB"/>
    <property type="match status" value="2"/>
</dbReference>
<dbReference type="SUPFAM" id="SSF46689">
    <property type="entry name" value="Homeodomain-like"/>
    <property type="match status" value="1"/>
</dbReference>
<accession>D7LP24</accession>
<dbReference type="STRING" id="81972.D7LP24"/>
<dbReference type="Gramene" id="fgenesh2_kg.5__710__AT3G30210.1">
    <property type="protein sequence ID" value="fgenesh2_kg.5__710__AT3G30210.1"/>
    <property type="gene ID" value="fgenesh2_kg.5__710__AT3G30210.1"/>
</dbReference>
<dbReference type="PANTHER" id="PTHR45675">
    <property type="entry name" value="MYB TRANSCRIPTION FACTOR-RELATED-RELATED"/>
    <property type="match status" value="1"/>
</dbReference>
<dbReference type="CDD" id="cd00167">
    <property type="entry name" value="SANT"/>
    <property type="match status" value="2"/>
</dbReference>
<dbReference type="AlphaFoldDB" id="D7LP24"/>
<dbReference type="OrthoDB" id="2143914at2759"/>
<name>D7LP24_ARALL</name>
<dbReference type="Pfam" id="PF00249">
    <property type="entry name" value="Myb_DNA-binding"/>
    <property type="match status" value="2"/>
</dbReference>
<proteinExistence type="predicted"/>
<evidence type="ECO:0000259" key="8">
    <source>
        <dbReference type="PROSITE" id="PS50090"/>
    </source>
</evidence>
<keyword evidence="6" id="KW-0539">Nucleus</keyword>
<evidence type="ECO:0000313" key="11">
    <source>
        <dbReference type="Proteomes" id="UP000008694"/>
    </source>
</evidence>
<keyword evidence="2" id="KW-0677">Repeat</keyword>
<keyword evidence="4" id="KW-0238">DNA-binding</keyword>
<reference evidence="11" key="1">
    <citation type="journal article" date="2011" name="Nat. Genet.">
        <title>The Arabidopsis lyrata genome sequence and the basis of rapid genome size change.</title>
        <authorList>
            <person name="Hu T.T."/>
            <person name="Pattyn P."/>
            <person name="Bakker E.G."/>
            <person name="Cao J."/>
            <person name="Cheng J.-F."/>
            <person name="Clark R.M."/>
            <person name="Fahlgren N."/>
            <person name="Fawcett J.A."/>
            <person name="Grimwood J."/>
            <person name="Gundlach H."/>
            <person name="Haberer G."/>
            <person name="Hollister J.D."/>
            <person name="Ossowski S."/>
            <person name="Ottilar R.P."/>
            <person name="Salamov A.A."/>
            <person name="Schneeberger K."/>
            <person name="Spannagl M."/>
            <person name="Wang X."/>
            <person name="Yang L."/>
            <person name="Nasrallah M.E."/>
            <person name="Bergelson J."/>
            <person name="Carrington J.C."/>
            <person name="Gaut B.S."/>
            <person name="Schmutz J."/>
            <person name="Mayer K.F.X."/>
            <person name="Van de Peer Y."/>
            <person name="Grigoriev I.V."/>
            <person name="Nordborg M."/>
            <person name="Weigel D."/>
            <person name="Guo Y.-L."/>
        </authorList>
    </citation>
    <scope>NUCLEOTIDE SEQUENCE [LARGE SCALE GENOMIC DNA]</scope>
    <source>
        <strain evidence="11">cv. MN47</strain>
    </source>
</reference>
<evidence type="ECO:0000256" key="5">
    <source>
        <dbReference type="ARBA" id="ARBA00023163"/>
    </source>
</evidence>
<feature type="domain" description="HTH myb-type" evidence="9">
    <location>
        <begin position="77"/>
        <end position="131"/>
    </location>
</feature>
<evidence type="ECO:0000256" key="6">
    <source>
        <dbReference type="ARBA" id="ARBA00023242"/>
    </source>
</evidence>
<dbReference type="PANTHER" id="PTHR45675:SF17">
    <property type="entry name" value="MYB TRANSCRIPTION FACTOR"/>
    <property type="match status" value="1"/>
</dbReference>
<dbReference type="GO" id="GO:0001216">
    <property type="term" value="F:DNA-binding transcription activator activity"/>
    <property type="evidence" value="ECO:0007669"/>
    <property type="project" value="EnsemblPlants"/>
</dbReference>
<evidence type="ECO:0000313" key="10">
    <source>
        <dbReference type="EMBL" id="EFH51788.1"/>
    </source>
</evidence>
<gene>
    <name evidence="10" type="ORF">ARALYDRAFT_484718</name>
</gene>
<dbReference type="InterPro" id="IPR044676">
    <property type="entry name" value="EOBI/EOBII-like_plant"/>
</dbReference>
<organism evidence="11">
    <name type="scientific">Arabidopsis lyrata subsp. lyrata</name>
    <name type="common">Lyre-leaved rock-cress</name>
    <dbReference type="NCBI Taxonomy" id="81972"/>
    <lineage>
        <taxon>Eukaryota</taxon>
        <taxon>Viridiplantae</taxon>
        <taxon>Streptophyta</taxon>
        <taxon>Embryophyta</taxon>
        <taxon>Tracheophyta</taxon>
        <taxon>Spermatophyta</taxon>
        <taxon>Magnoliopsida</taxon>
        <taxon>eudicotyledons</taxon>
        <taxon>Gunneridae</taxon>
        <taxon>Pentapetalae</taxon>
        <taxon>rosids</taxon>
        <taxon>malvids</taxon>
        <taxon>Brassicales</taxon>
        <taxon>Brassicaceae</taxon>
        <taxon>Camelineae</taxon>
        <taxon>Arabidopsis</taxon>
    </lineage>
</organism>
<sequence length="271" mass="31027">MLDWGVQGHHQKHDHDLYQQQHQQQGCRKGPWTLEEDKLLAEYVTSHGEGRWSTVAKCAGLKRSGKSCRLRWVNYLRPGLKRGQITPQEEGIILELHSLWGNKWSTIARYLPGRTDNEIKNYWRTHYKKKEKISSKQDKVKRSLSRKQQMDLKPQQQNHQSQLVPQDHMNIDNDQNIESALYYPASVFDDQFSMPQIVATTSSDHSMIDEGHLWGSLWNLDDDDPHGFGGGSGQRTAENIAEKFPGSGIEAPSCGSGDYSYTGFYMGGYIF</sequence>
<dbReference type="InterPro" id="IPR017930">
    <property type="entry name" value="Myb_dom"/>
</dbReference>
<evidence type="ECO:0000256" key="3">
    <source>
        <dbReference type="ARBA" id="ARBA00023015"/>
    </source>
</evidence>
<evidence type="ECO:0000256" key="2">
    <source>
        <dbReference type="ARBA" id="ARBA00022737"/>
    </source>
</evidence>
<keyword evidence="5" id="KW-0804">Transcription</keyword>
<evidence type="ECO:0000256" key="4">
    <source>
        <dbReference type="ARBA" id="ARBA00023125"/>
    </source>
</evidence>
<keyword evidence="3" id="KW-0805">Transcription regulation</keyword>
<dbReference type="eggNOG" id="KOG0048">
    <property type="taxonomic scope" value="Eukaryota"/>
</dbReference>
<evidence type="ECO:0000256" key="1">
    <source>
        <dbReference type="ARBA" id="ARBA00004123"/>
    </source>
</evidence>
<dbReference type="SMART" id="SM00717">
    <property type="entry name" value="SANT"/>
    <property type="match status" value="2"/>
</dbReference>
<dbReference type="EMBL" id="GL348717">
    <property type="protein sequence ID" value="EFH51788.1"/>
    <property type="molecule type" value="Genomic_DNA"/>
</dbReference>
<feature type="region of interest" description="Disordered" evidence="7">
    <location>
        <begin position="133"/>
        <end position="163"/>
    </location>
</feature>
<feature type="domain" description="HTH myb-type" evidence="9">
    <location>
        <begin position="24"/>
        <end position="76"/>
    </location>
</feature>
<dbReference type="InterPro" id="IPR009057">
    <property type="entry name" value="Homeodomain-like_sf"/>
</dbReference>
<dbReference type="GO" id="GO:0005634">
    <property type="term" value="C:nucleus"/>
    <property type="evidence" value="ECO:0007669"/>
    <property type="project" value="UniProtKB-SubCell"/>
</dbReference>
<dbReference type="Proteomes" id="UP000008694">
    <property type="component" value="Unassembled WGS sequence"/>
</dbReference>
<dbReference type="HOGENOM" id="CLU_028567_25_2_1"/>
<comment type="subcellular location">
    <subcellularLocation>
        <location evidence="1">Nucleus</location>
    </subcellularLocation>
</comment>
<feature type="domain" description="Myb-like" evidence="8">
    <location>
        <begin position="24"/>
        <end position="76"/>
    </location>
</feature>
<protein>
    <submittedName>
        <fullName evidence="10">MYB121</fullName>
    </submittedName>
</protein>